<dbReference type="RefSeq" id="XP_009549039.1">
    <property type="nucleotide sequence ID" value="XM_009550744.1"/>
</dbReference>
<dbReference type="KEGG" id="hir:HETIRDRAFT_324677"/>
<keyword evidence="2" id="KW-1185">Reference proteome</keyword>
<dbReference type="Proteomes" id="UP000030671">
    <property type="component" value="Unassembled WGS sequence"/>
</dbReference>
<organism evidence="1 2">
    <name type="scientific">Heterobasidion irregulare (strain TC 32-1)</name>
    <dbReference type="NCBI Taxonomy" id="747525"/>
    <lineage>
        <taxon>Eukaryota</taxon>
        <taxon>Fungi</taxon>
        <taxon>Dikarya</taxon>
        <taxon>Basidiomycota</taxon>
        <taxon>Agaricomycotina</taxon>
        <taxon>Agaricomycetes</taxon>
        <taxon>Russulales</taxon>
        <taxon>Bondarzewiaceae</taxon>
        <taxon>Heterobasidion</taxon>
        <taxon>Heterobasidion annosum species complex</taxon>
    </lineage>
</organism>
<dbReference type="EMBL" id="KI925461">
    <property type="protein sequence ID" value="ETW78725.1"/>
    <property type="molecule type" value="Genomic_DNA"/>
</dbReference>
<evidence type="ECO:0000313" key="2">
    <source>
        <dbReference type="Proteomes" id="UP000030671"/>
    </source>
</evidence>
<name>W4K061_HETIT</name>
<proteinExistence type="predicted"/>
<dbReference type="InParanoid" id="W4K061"/>
<dbReference type="HOGENOM" id="CLU_2399946_0_0_1"/>
<gene>
    <name evidence="1" type="ORF">HETIRDRAFT_324677</name>
</gene>
<accession>W4K061</accession>
<dbReference type="AlphaFoldDB" id="W4K061"/>
<sequence length="93" mass="10185">MYAKASHLFYYLGSKALTKGIYEAKGKSSSYCSSIFEGSWSRCQDLIFFTNLGDCQSTIQFSATVLVVTDAFSVGLPSVIYTDAEVSLLLLKT</sequence>
<protein>
    <submittedName>
        <fullName evidence="1">Uncharacterized protein</fullName>
    </submittedName>
</protein>
<reference evidence="1 2" key="1">
    <citation type="journal article" date="2012" name="New Phytol.">
        <title>Insight into trade-off between wood decay and parasitism from the genome of a fungal forest pathogen.</title>
        <authorList>
            <person name="Olson A."/>
            <person name="Aerts A."/>
            <person name="Asiegbu F."/>
            <person name="Belbahri L."/>
            <person name="Bouzid O."/>
            <person name="Broberg A."/>
            <person name="Canback B."/>
            <person name="Coutinho P.M."/>
            <person name="Cullen D."/>
            <person name="Dalman K."/>
            <person name="Deflorio G."/>
            <person name="van Diepen L.T."/>
            <person name="Dunand C."/>
            <person name="Duplessis S."/>
            <person name="Durling M."/>
            <person name="Gonthier P."/>
            <person name="Grimwood J."/>
            <person name="Fossdal C.G."/>
            <person name="Hansson D."/>
            <person name="Henrissat B."/>
            <person name="Hietala A."/>
            <person name="Himmelstrand K."/>
            <person name="Hoffmeister D."/>
            <person name="Hogberg N."/>
            <person name="James T.Y."/>
            <person name="Karlsson M."/>
            <person name="Kohler A."/>
            <person name="Kues U."/>
            <person name="Lee Y.H."/>
            <person name="Lin Y.C."/>
            <person name="Lind M."/>
            <person name="Lindquist E."/>
            <person name="Lombard V."/>
            <person name="Lucas S."/>
            <person name="Lunden K."/>
            <person name="Morin E."/>
            <person name="Murat C."/>
            <person name="Park J."/>
            <person name="Raffaello T."/>
            <person name="Rouze P."/>
            <person name="Salamov A."/>
            <person name="Schmutz J."/>
            <person name="Solheim H."/>
            <person name="Stahlberg J."/>
            <person name="Velez H."/>
            <person name="de Vries R.P."/>
            <person name="Wiebenga A."/>
            <person name="Woodward S."/>
            <person name="Yakovlev I."/>
            <person name="Garbelotto M."/>
            <person name="Martin F."/>
            <person name="Grigoriev I.V."/>
            <person name="Stenlid J."/>
        </authorList>
    </citation>
    <scope>NUCLEOTIDE SEQUENCE [LARGE SCALE GENOMIC DNA]</scope>
    <source>
        <strain evidence="1 2">TC 32-1</strain>
    </source>
</reference>
<evidence type="ECO:0000313" key="1">
    <source>
        <dbReference type="EMBL" id="ETW78725.1"/>
    </source>
</evidence>
<dbReference type="GeneID" id="20671071"/>